<dbReference type="InterPro" id="IPR007627">
    <property type="entry name" value="RNA_pol_sigma70_r2"/>
</dbReference>
<name>A0ABP9W2L6_9BACT</name>
<keyword evidence="5 6" id="KW-0804">Transcription</keyword>
<evidence type="ECO:0000313" key="10">
    <source>
        <dbReference type="Proteomes" id="UP001416858"/>
    </source>
</evidence>
<proteinExistence type="inferred from homology"/>
<dbReference type="SUPFAM" id="SSF88659">
    <property type="entry name" value="Sigma3 and sigma4 domains of RNA polymerase sigma factors"/>
    <property type="match status" value="1"/>
</dbReference>
<accession>A0ABP9W2L6</accession>
<dbReference type="CDD" id="cd06171">
    <property type="entry name" value="Sigma70_r4"/>
    <property type="match status" value="1"/>
</dbReference>
<evidence type="ECO:0000259" key="8">
    <source>
        <dbReference type="Pfam" id="PF08281"/>
    </source>
</evidence>
<evidence type="ECO:0000256" key="5">
    <source>
        <dbReference type="ARBA" id="ARBA00023163"/>
    </source>
</evidence>
<comment type="similarity">
    <text evidence="1 6">Belongs to the sigma-70 factor family. ECF subfamily.</text>
</comment>
<protein>
    <recommendedName>
        <fullName evidence="6">RNA polymerase sigma factor</fullName>
    </recommendedName>
</protein>
<dbReference type="InterPro" id="IPR013249">
    <property type="entry name" value="RNA_pol_sigma70_r4_t2"/>
</dbReference>
<dbReference type="Pfam" id="PF04542">
    <property type="entry name" value="Sigma70_r2"/>
    <property type="match status" value="1"/>
</dbReference>
<reference evidence="9 10" key="1">
    <citation type="submission" date="2024-02" db="EMBL/GenBank/DDBJ databases">
        <title>Rhodopirellula caenicola NBRC 110016.</title>
        <authorList>
            <person name="Ichikawa N."/>
            <person name="Katano-Makiyama Y."/>
            <person name="Hidaka K."/>
        </authorList>
    </citation>
    <scope>NUCLEOTIDE SEQUENCE [LARGE SCALE GENOMIC DNA]</scope>
    <source>
        <strain evidence="9 10">NBRC 110016</strain>
    </source>
</reference>
<dbReference type="Pfam" id="PF08281">
    <property type="entry name" value="Sigma70_r4_2"/>
    <property type="match status" value="1"/>
</dbReference>
<dbReference type="SUPFAM" id="SSF88946">
    <property type="entry name" value="Sigma2 domain of RNA polymerase sigma factors"/>
    <property type="match status" value="1"/>
</dbReference>
<keyword evidence="10" id="KW-1185">Reference proteome</keyword>
<dbReference type="InterPro" id="IPR039425">
    <property type="entry name" value="RNA_pol_sigma-70-like"/>
</dbReference>
<gene>
    <name evidence="9" type="ORF">Rcae01_06265</name>
</gene>
<dbReference type="InterPro" id="IPR036388">
    <property type="entry name" value="WH-like_DNA-bd_sf"/>
</dbReference>
<comment type="caution">
    <text evidence="9">The sequence shown here is derived from an EMBL/GenBank/DDBJ whole genome shotgun (WGS) entry which is preliminary data.</text>
</comment>
<evidence type="ECO:0000256" key="1">
    <source>
        <dbReference type="ARBA" id="ARBA00010641"/>
    </source>
</evidence>
<dbReference type="InterPro" id="IPR014284">
    <property type="entry name" value="RNA_pol_sigma-70_dom"/>
</dbReference>
<feature type="domain" description="RNA polymerase sigma factor 70 region 4 type 2" evidence="8">
    <location>
        <begin position="141"/>
        <end position="191"/>
    </location>
</feature>
<dbReference type="EMBL" id="BAABRO010000027">
    <property type="protein sequence ID" value="GAA5510755.1"/>
    <property type="molecule type" value="Genomic_DNA"/>
</dbReference>
<evidence type="ECO:0000256" key="4">
    <source>
        <dbReference type="ARBA" id="ARBA00023125"/>
    </source>
</evidence>
<dbReference type="InterPro" id="IPR000838">
    <property type="entry name" value="RNA_pol_sigma70_ECF_CS"/>
</dbReference>
<dbReference type="PANTHER" id="PTHR43133">
    <property type="entry name" value="RNA POLYMERASE ECF-TYPE SIGMA FACTO"/>
    <property type="match status" value="1"/>
</dbReference>
<evidence type="ECO:0000259" key="7">
    <source>
        <dbReference type="Pfam" id="PF04542"/>
    </source>
</evidence>
<evidence type="ECO:0000256" key="3">
    <source>
        <dbReference type="ARBA" id="ARBA00023082"/>
    </source>
</evidence>
<dbReference type="Proteomes" id="UP001416858">
    <property type="component" value="Unassembled WGS sequence"/>
</dbReference>
<dbReference type="NCBIfam" id="TIGR02937">
    <property type="entry name" value="sigma70-ECF"/>
    <property type="match status" value="1"/>
</dbReference>
<evidence type="ECO:0000256" key="6">
    <source>
        <dbReference type="RuleBase" id="RU000716"/>
    </source>
</evidence>
<dbReference type="PANTHER" id="PTHR43133:SF51">
    <property type="entry name" value="RNA POLYMERASE SIGMA FACTOR"/>
    <property type="match status" value="1"/>
</dbReference>
<dbReference type="Gene3D" id="1.10.1740.10">
    <property type="match status" value="1"/>
</dbReference>
<sequence length="208" mass="23948">MAGGKRCKETSIFTKVGGVGEEPELIDRALQGDRAAFTRLVEVNQDRLFASMLQVTGSPEEAEEVVQEAFIRAFVKLDTFQRNSQFFTWLYRIAFNSALSRRRKKRARVSLDQFREKNGLEVVDQSSGVDEPMLQRERVAMVRTAMERLTEEHRSILVLREMEERSYETIAEILEISIGTVRSRLSRARHQLKLALEVLHRAEESSSE</sequence>
<organism evidence="9 10">
    <name type="scientific">Novipirellula caenicola</name>
    <dbReference type="NCBI Taxonomy" id="1536901"/>
    <lineage>
        <taxon>Bacteria</taxon>
        <taxon>Pseudomonadati</taxon>
        <taxon>Planctomycetota</taxon>
        <taxon>Planctomycetia</taxon>
        <taxon>Pirellulales</taxon>
        <taxon>Pirellulaceae</taxon>
        <taxon>Novipirellula</taxon>
    </lineage>
</organism>
<evidence type="ECO:0000313" key="9">
    <source>
        <dbReference type="EMBL" id="GAA5510755.1"/>
    </source>
</evidence>
<dbReference type="InterPro" id="IPR013324">
    <property type="entry name" value="RNA_pol_sigma_r3/r4-like"/>
</dbReference>
<feature type="domain" description="RNA polymerase sigma-70 region 2" evidence="7">
    <location>
        <begin position="40"/>
        <end position="107"/>
    </location>
</feature>
<dbReference type="PROSITE" id="PS01063">
    <property type="entry name" value="SIGMA70_ECF"/>
    <property type="match status" value="1"/>
</dbReference>
<keyword evidence="4 6" id="KW-0238">DNA-binding</keyword>
<keyword evidence="3 6" id="KW-0731">Sigma factor</keyword>
<dbReference type="Gene3D" id="1.10.10.10">
    <property type="entry name" value="Winged helix-like DNA-binding domain superfamily/Winged helix DNA-binding domain"/>
    <property type="match status" value="1"/>
</dbReference>
<evidence type="ECO:0000256" key="2">
    <source>
        <dbReference type="ARBA" id="ARBA00023015"/>
    </source>
</evidence>
<dbReference type="InterPro" id="IPR013325">
    <property type="entry name" value="RNA_pol_sigma_r2"/>
</dbReference>
<keyword evidence="2 6" id="KW-0805">Transcription regulation</keyword>